<dbReference type="Proteomes" id="UP001139408">
    <property type="component" value="Unassembled WGS sequence"/>
</dbReference>
<evidence type="ECO:0000256" key="3">
    <source>
        <dbReference type="SAM" id="Phobius"/>
    </source>
</evidence>
<organism evidence="4 5">
    <name type="scientific">Shewanella algicola</name>
    <dbReference type="NCBI Taxonomy" id="640633"/>
    <lineage>
        <taxon>Bacteria</taxon>
        <taxon>Pseudomonadati</taxon>
        <taxon>Pseudomonadota</taxon>
        <taxon>Gammaproteobacteria</taxon>
        <taxon>Alteromonadales</taxon>
        <taxon>Shewanellaceae</taxon>
        <taxon>Shewanella</taxon>
    </lineage>
</organism>
<keyword evidence="3" id="KW-1133">Transmembrane helix</keyword>
<feature type="non-terminal residue" evidence="4">
    <location>
        <position position="640"/>
    </location>
</feature>
<sequence>MTLRTSYILGLIACTTVGFTSLQLIDSAHAETLNITGPNGEVKQQAKRQYGPTTSRDTFWSIAQKVRPNDRVSVYQVMAALFDANPHAFSGNNYNTLERGMILLIPSADVMAAIPDSVARRRAEQDDRQVSRPAPVTPQPVATKPSSIVEVVKKPNADKPLQIVQKTPAVEVQTQALKQANAAKVNDLNSVLDKANAKTLMLTDELARAQDELMVSNNDNQVLKNKIEQMSLNISSLEEDLQLLSEKHDKLTIAYEKLLQQVDNKEPVVEEPADFWRSLTDNTMMLIVAASVPLLLLFGLIFWLLTRRKKAAKQTENEIETNEKTETVAKQASTALDEEDNADDVVIHLDSDDDESIDDLLNLDSAELQPEASMADGSEMDMASEMFVGEDTDDDEGSSLDDLWAEAMEEQDSELEPLDDDDDLDSLLADLDDGSTNNNDELDDSAENDIDSLLAEFDMPPETEEPAVDEQPEAVDESLSNDDDIDSLLAEFDMPAETEELAVDEQPRAVDESLSNDDDIDSLLAEFDMPAETEDLAEDAEPQAVDESLSNDDDIDSLLAEFDMPAETETEQVQEVDDESESSEDLNEESADDSNVAADDDIDSLLAEFDMPAETETEQVQEADDESESSEDLNEESADD</sequence>
<keyword evidence="3" id="KW-0472">Membrane</keyword>
<feature type="coiled-coil region" evidence="1">
    <location>
        <begin position="192"/>
        <end position="261"/>
    </location>
</feature>
<dbReference type="EMBL" id="JAKILJ010000056">
    <property type="protein sequence ID" value="MCL1107327.1"/>
    <property type="molecule type" value="Genomic_DNA"/>
</dbReference>
<reference evidence="4" key="1">
    <citation type="submission" date="2022-01" db="EMBL/GenBank/DDBJ databases">
        <title>Whole genome-based taxonomy of the Shewanellaceae.</title>
        <authorList>
            <person name="Martin-Rodriguez A.J."/>
        </authorList>
    </citation>
    <scope>NUCLEOTIDE SEQUENCE</scope>
    <source>
        <strain evidence="4">DSM 23803</strain>
    </source>
</reference>
<keyword evidence="5" id="KW-1185">Reference proteome</keyword>
<feature type="compositionally biased region" description="Acidic residues" evidence="2">
    <location>
        <begin position="494"/>
        <end position="503"/>
    </location>
</feature>
<feature type="region of interest" description="Disordered" evidence="2">
    <location>
        <begin position="122"/>
        <end position="143"/>
    </location>
</feature>
<feature type="compositionally biased region" description="Acidic residues" evidence="2">
    <location>
        <begin position="440"/>
        <end position="450"/>
    </location>
</feature>
<evidence type="ECO:0000256" key="2">
    <source>
        <dbReference type="SAM" id="MobiDB-lite"/>
    </source>
</evidence>
<feature type="compositionally biased region" description="Acidic residues" evidence="2">
    <location>
        <begin position="611"/>
        <end position="640"/>
    </location>
</feature>
<protein>
    <submittedName>
        <fullName evidence="4">Pilus assembly protein FimV</fullName>
    </submittedName>
</protein>
<dbReference type="AlphaFoldDB" id="A0A9X1ZBK2"/>
<feature type="compositionally biased region" description="Basic and acidic residues" evidence="2">
    <location>
        <begin position="314"/>
        <end position="327"/>
    </location>
</feature>
<proteinExistence type="predicted"/>
<feature type="region of interest" description="Disordered" evidence="2">
    <location>
        <begin position="409"/>
        <end position="640"/>
    </location>
</feature>
<evidence type="ECO:0000256" key="1">
    <source>
        <dbReference type="SAM" id="Coils"/>
    </source>
</evidence>
<keyword evidence="3" id="KW-0812">Transmembrane</keyword>
<comment type="caution">
    <text evidence="4">The sequence shown here is derived from an EMBL/GenBank/DDBJ whole genome shotgun (WGS) entry which is preliminary data.</text>
</comment>
<feature type="compositionally biased region" description="Acidic residues" evidence="2">
    <location>
        <begin position="459"/>
        <end position="486"/>
    </location>
</feature>
<gene>
    <name evidence="4" type="ORF">L2749_19085</name>
</gene>
<evidence type="ECO:0000313" key="4">
    <source>
        <dbReference type="EMBL" id="MCL1107327.1"/>
    </source>
</evidence>
<feature type="compositionally biased region" description="Acidic residues" evidence="2">
    <location>
        <begin position="564"/>
        <end position="603"/>
    </location>
</feature>
<name>A0A9X1ZBK2_9GAMM</name>
<feature type="transmembrane region" description="Helical" evidence="3">
    <location>
        <begin position="284"/>
        <end position="305"/>
    </location>
</feature>
<feature type="region of interest" description="Disordered" evidence="2">
    <location>
        <begin position="314"/>
        <end position="342"/>
    </location>
</feature>
<feature type="compositionally biased region" description="Acidic residues" evidence="2">
    <location>
        <begin position="529"/>
        <end position="541"/>
    </location>
</feature>
<dbReference type="NCBIfam" id="TIGR03505">
    <property type="entry name" value="FimV_core"/>
    <property type="match status" value="1"/>
</dbReference>
<dbReference type="RefSeq" id="WP_275974657.1">
    <property type="nucleotide sequence ID" value="NZ_JAKILJ010000056.1"/>
</dbReference>
<dbReference type="InterPro" id="IPR020012">
    <property type="entry name" value="LysM_FimV"/>
</dbReference>
<evidence type="ECO:0000313" key="5">
    <source>
        <dbReference type="Proteomes" id="UP001139408"/>
    </source>
</evidence>
<dbReference type="SUPFAM" id="SSF57997">
    <property type="entry name" value="Tropomyosin"/>
    <property type="match status" value="1"/>
</dbReference>
<feature type="compositionally biased region" description="Acidic residues" evidence="2">
    <location>
        <begin position="409"/>
        <end position="433"/>
    </location>
</feature>
<accession>A0A9X1ZBK2</accession>
<keyword evidence="1" id="KW-0175">Coiled coil</keyword>